<sequence length="288" mass="31707">MTRRPKCINVQPGCGGIFRLAQLERVAITGCHYGVGVIAFLDENRIFAANITVHPFKADGAKVSAATDADYRLDPPYDNISLRYAIRQAFEKVFEAAQIDINTSHSFDGDLTVTCGYQNIITSTGARQTRGTTIGHVAAMGVLEVFSIDTTQKTVMRDLLRVEVKRWQLHGGPGKWGAVLRAPRTISKPLSAVRVGVEGISDTLHEHEGILASPDDVERVVLLKKGEQLEDAGLKMEMRDYEENKDEFAFVPKIVDGFLQWKAKKDAEEFEAAMDAMALADALNAIVD</sequence>
<evidence type="ECO:0000313" key="2">
    <source>
        <dbReference type="Proteomes" id="UP001296104"/>
    </source>
</evidence>
<name>A0AAI8Z894_9PEZI</name>
<comment type="caution">
    <text evidence="1">The sequence shown here is derived from an EMBL/GenBank/DDBJ whole genome shotgun (WGS) entry which is preliminary data.</text>
</comment>
<dbReference type="Proteomes" id="UP001296104">
    <property type="component" value="Unassembled WGS sequence"/>
</dbReference>
<dbReference type="EMBL" id="CAVMBE010000108">
    <property type="protein sequence ID" value="CAK4034217.1"/>
    <property type="molecule type" value="Genomic_DNA"/>
</dbReference>
<reference evidence="1" key="1">
    <citation type="submission" date="2023-11" db="EMBL/GenBank/DDBJ databases">
        <authorList>
            <person name="Alioto T."/>
            <person name="Alioto T."/>
            <person name="Gomez Garrido J."/>
        </authorList>
    </citation>
    <scope>NUCLEOTIDE SEQUENCE</scope>
</reference>
<gene>
    <name evidence="1" type="ORF">LECACI_7A009375</name>
</gene>
<keyword evidence="2" id="KW-1185">Reference proteome</keyword>
<proteinExistence type="predicted"/>
<accession>A0AAI8Z894</accession>
<organism evidence="1 2">
    <name type="scientific">Lecanosticta acicola</name>
    <dbReference type="NCBI Taxonomy" id="111012"/>
    <lineage>
        <taxon>Eukaryota</taxon>
        <taxon>Fungi</taxon>
        <taxon>Dikarya</taxon>
        <taxon>Ascomycota</taxon>
        <taxon>Pezizomycotina</taxon>
        <taxon>Dothideomycetes</taxon>
        <taxon>Dothideomycetidae</taxon>
        <taxon>Mycosphaerellales</taxon>
        <taxon>Mycosphaerellaceae</taxon>
        <taxon>Lecanosticta</taxon>
    </lineage>
</organism>
<dbReference type="AlphaFoldDB" id="A0AAI8Z894"/>
<protein>
    <submittedName>
        <fullName evidence="1">Uncharacterized protein</fullName>
    </submittedName>
</protein>
<evidence type="ECO:0000313" key="1">
    <source>
        <dbReference type="EMBL" id="CAK4034217.1"/>
    </source>
</evidence>